<protein>
    <submittedName>
        <fullName evidence="1">Uncharacterized protein</fullName>
    </submittedName>
</protein>
<reference evidence="1 2" key="1">
    <citation type="submission" date="2018-08" db="EMBL/GenBank/DDBJ databases">
        <title>Recombination of ecologically and evolutionarily significant loci maintains genetic cohesion in the Pseudomonas syringae species complex.</title>
        <authorList>
            <person name="Dillon M."/>
            <person name="Thakur S."/>
            <person name="Almeida R.N.D."/>
            <person name="Weir B.S."/>
            <person name="Guttman D.S."/>
        </authorList>
    </citation>
    <scope>NUCLEOTIDE SEQUENCE [LARGE SCALE GENOMIC DNA]</scope>
    <source>
        <strain evidence="1 2">ICMP 3706</strain>
    </source>
</reference>
<dbReference type="Proteomes" id="UP000281604">
    <property type="component" value="Unassembled WGS sequence"/>
</dbReference>
<dbReference type="AlphaFoldDB" id="A0A3M4AMB7"/>
<accession>A0A3M4AMB7</accession>
<name>A0A3M4AMB7_9PSED</name>
<dbReference type="EMBL" id="RBQE01000228">
    <property type="protein sequence ID" value="RMP08027.1"/>
    <property type="molecule type" value="Genomic_DNA"/>
</dbReference>
<evidence type="ECO:0000313" key="2">
    <source>
        <dbReference type="Proteomes" id="UP000281604"/>
    </source>
</evidence>
<evidence type="ECO:0000313" key="1">
    <source>
        <dbReference type="EMBL" id="RMP08027.1"/>
    </source>
</evidence>
<sequence>MAGTRLVRKGAILSDRQCRVIIASFYRLSMKLQSHRKTSTLWEFRSLPFCDIKCAAFQGPSLKHKPTHVSTR</sequence>
<gene>
    <name evidence="1" type="ORF">ALQ30_102435</name>
</gene>
<proteinExistence type="predicted"/>
<comment type="caution">
    <text evidence="1">The sequence shown here is derived from an EMBL/GenBank/DDBJ whole genome shotgun (WGS) entry which is preliminary data.</text>
</comment>
<organism evidence="1 2">
    <name type="scientific">Pseudomonas syringae pv. persicae</name>
    <dbReference type="NCBI Taxonomy" id="237306"/>
    <lineage>
        <taxon>Bacteria</taxon>
        <taxon>Pseudomonadati</taxon>
        <taxon>Pseudomonadota</taxon>
        <taxon>Gammaproteobacteria</taxon>
        <taxon>Pseudomonadales</taxon>
        <taxon>Pseudomonadaceae</taxon>
        <taxon>Pseudomonas</taxon>
    </lineage>
</organism>